<dbReference type="Proteomes" id="UP000602395">
    <property type="component" value="Unassembled WGS sequence"/>
</dbReference>
<gene>
    <name evidence="2" type="ORF">IDF66_19235</name>
</gene>
<dbReference type="Gene3D" id="3.40.630.30">
    <property type="match status" value="1"/>
</dbReference>
<feature type="domain" description="N-acetyltransferase" evidence="1">
    <location>
        <begin position="10"/>
        <end position="154"/>
    </location>
</feature>
<keyword evidence="3" id="KW-1185">Reference proteome</keyword>
<name>A0ABR7WIV1_9ACTN</name>
<organism evidence="2 3">
    <name type="scientific">Gordonia hankookensis</name>
    <dbReference type="NCBI Taxonomy" id="589403"/>
    <lineage>
        <taxon>Bacteria</taxon>
        <taxon>Bacillati</taxon>
        <taxon>Actinomycetota</taxon>
        <taxon>Actinomycetes</taxon>
        <taxon>Mycobacteriales</taxon>
        <taxon>Gordoniaceae</taxon>
        <taxon>Gordonia</taxon>
    </lineage>
</organism>
<comment type="caution">
    <text evidence="2">The sequence shown here is derived from an EMBL/GenBank/DDBJ whole genome shotgun (WGS) entry which is preliminary data.</text>
</comment>
<evidence type="ECO:0000259" key="1">
    <source>
        <dbReference type="PROSITE" id="PS51186"/>
    </source>
</evidence>
<dbReference type="PROSITE" id="PS51186">
    <property type="entry name" value="GNAT"/>
    <property type="match status" value="1"/>
</dbReference>
<dbReference type="RefSeq" id="WP_190268214.1">
    <property type="nucleotide sequence ID" value="NZ_BAABAD010000002.1"/>
</dbReference>
<proteinExistence type="predicted"/>
<accession>A0ABR7WIV1</accession>
<evidence type="ECO:0000313" key="3">
    <source>
        <dbReference type="Proteomes" id="UP000602395"/>
    </source>
</evidence>
<dbReference type="EMBL" id="JACWMS010000004">
    <property type="protein sequence ID" value="MBD1321717.1"/>
    <property type="molecule type" value="Genomic_DNA"/>
</dbReference>
<evidence type="ECO:0000313" key="2">
    <source>
        <dbReference type="EMBL" id="MBD1321717.1"/>
    </source>
</evidence>
<dbReference type="InterPro" id="IPR000182">
    <property type="entry name" value="GNAT_dom"/>
</dbReference>
<dbReference type="Pfam" id="PF13673">
    <property type="entry name" value="Acetyltransf_10"/>
    <property type="match status" value="1"/>
</dbReference>
<dbReference type="CDD" id="cd04301">
    <property type="entry name" value="NAT_SF"/>
    <property type="match status" value="1"/>
</dbReference>
<dbReference type="SUPFAM" id="SSF55729">
    <property type="entry name" value="Acyl-CoA N-acyltransferases (Nat)"/>
    <property type="match status" value="1"/>
</dbReference>
<dbReference type="InterPro" id="IPR016181">
    <property type="entry name" value="Acyl_CoA_acyltransferase"/>
</dbReference>
<reference evidence="2 3" key="1">
    <citation type="submission" date="2020-09" db="EMBL/GenBank/DDBJ databases">
        <title>Novel species in genus Gordonia.</title>
        <authorList>
            <person name="Zhang G."/>
        </authorList>
    </citation>
    <scope>NUCLEOTIDE SEQUENCE [LARGE SCALE GENOMIC DNA]</scope>
    <source>
        <strain evidence="2 3">ON-33</strain>
    </source>
</reference>
<sequence length="168" mass="18453">MTPVGQLHQSPAADLDAATLYQILRLRVDVFVVEQACPYPELDGRDLEPNTRQFWISDTEGCVIATLRLLTEPPSADGRPLLRIGRVCTERSHRGEGLTARLLSAALAEVGDDPCRIEAQAYLVEMYAKFGFVTEGGEYLEDGIPHVSMVRDRGMATDHVGASPDTVR</sequence>
<protein>
    <submittedName>
        <fullName evidence="2">GNAT family N-acetyltransferase</fullName>
    </submittedName>
</protein>